<keyword evidence="1 3" id="KW-0732">Signal</keyword>
<dbReference type="Pfam" id="PF13205">
    <property type="entry name" value="Big_5"/>
    <property type="match status" value="1"/>
</dbReference>
<dbReference type="InterPro" id="IPR042185">
    <property type="entry name" value="Serpin_sf_2"/>
</dbReference>
<comment type="caution">
    <text evidence="5">The sequence shown here is derived from an EMBL/GenBank/DDBJ whole genome shotgun (WGS) entry which is preliminary data.</text>
</comment>
<dbReference type="InterPro" id="IPR023795">
    <property type="entry name" value="Serpin_CS"/>
</dbReference>
<dbReference type="Gene3D" id="2.30.39.10">
    <property type="entry name" value="Alpha-1-antitrypsin, domain 1"/>
    <property type="match status" value="1"/>
</dbReference>
<protein>
    <submittedName>
        <fullName evidence="5">Serpin family protein</fullName>
    </submittedName>
</protein>
<organism evidence="5 6">
    <name type="scientific">Candidatus Clostridium eludens</name>
    <dbReference type="NCBI Taxonomy" id="3381663"/>
    <lineage>
        <taxon>Bacteria</taxon>
        <taxon>Bacillati</taxon>
        <taxon>Bacillota</taxon>
        <taxon>Clostridia</taxon>
        <taxon>Eubacteriales</taxon>
        <taxon>Clostridiaceae</taxon>
        <taxon>Clostridium</taxon>
    </lineage>
</organism>
<sequence>MLNKSKGKKIVPLFLLMLFTTTYTHFTPAVRADSNEKSQIIQLQDKENISTMKTWTIKFKTPIDENSLFINVTDSQGGSMNVKVSTGDSGKYVYIAPPEEGYKMGQTYYLNISKNTVFKDPSKSLKNDIQMKFTTNDIGTINIDETTSIVTANNTFAFNLMKNLISKDETENMIISPLSISSILAMTQNGAAGETKQEMLNCIDLKNISDSDINKQYYSLLDHYNNLKSTDLKMANSIWTNKQIALNSDFKNTAEKYYDSQVSSEDFEDANTLVKINKWVNDHTGGQIQKIIDSIDKDTGAILINSLCFKGTWEDQFSTSNTKKEYFTLSNGNKINIDTMQNTSYVNYLEEPTFQAISLPYYDNMEMDIFLPKEGININDFTQSITKEKFDAWINNFKDTYVLQQIPKFKMYYDVDLNETLKALGMNEAFDPEKADFTKLTTNTMTSQASLYVNKIRHKAYISVDEQGTEAAAATAVIMNPTASLPDNPIYFKANKPFFFIIRDNKTGVISFMGKVEKPGTSDTDAAN</sequence>
<dbReference type="SUPFAM" id="SSF56574">
    <property type="entry name" value="Serpins"/>
    <property type="match status" value="1"/>
</dbReference>
<comment type="similarity">
    <text evidence="2">Belongs to the serpin family.</text>
</comment>
<dbReference type="InterPro" id="IPR042178">
    <property type="entry name" value="Serpin_sf_1"/>
</dbReference>
<keyword evidence="6" id="KW-1185">Reference proteome</keyword>
<accession>A0ABW8SJ50</accession>
<dbReference type="InterPro" id="IPR000215">
    <property type="entry name" value="Serpin_fam"/>
</dbReference>
<feature type="domain" description="Serpin" evidence="4">
    <location>
        <begin position="158"/>
        <end position="519"/>
    </location>
</feature>
<dbReference type="Gene3D" id="3.30.497.10">
    <property type="entry name" value="Antithrombin, subunit I, domain 2"/>
    <property type="match status" value="1"/>
</dbReference>
<evidence type="ECO:0000313" key="6">
    <source>
        <dbReference type="Proteomes" id="UP001623660"/>
    </source>
</evidence>
<evidence type="ECO:0000313" key="5">
    <source>
        <dbReference type="EMBL" id="MFL0195219.1"/>
    </source>
</evidence>
<dbReference type="InterPro" id="IPR032812">
    <property type="entry name" value="SbsA_Ig"/>
</dbReference>
<proteinExistence type="inferred from homology"/>
<name>A0ABW8SJ50_9CLOT</name>
<gene>
    <name evidence="5" type="ORF">ACJDU8_06515</name>
</gene>
<evidence type="ECO:0000256" key="1">
    <source>
        <dbReference type="ARBA" id="ARBA00022729"/>
    </source>
</evidence>
<dbReference type="PROSITE" id="PS00284">
    <property type="entry name" value="SERPIN"/>
    <property type="match status" value="1"/>
</dbReference>
<evidence type="ECO:0000256" key="2">
    <source>
        <dbReference type="RuleBase" id="RU000411"/>
    </source>
</evidence>
<dbReference type="PANTHER" id="PTHR11461">
    <property type="entry name" value="SERINE PROTEASE INHIBITOR, SERPIN"/>
    <property type="match status" value="1"/>
</dbReference>
<dbReference type="Pfam" id="PF00079">
    <property type="entry name" value="Serpin"/>
    <property type="match status" value="1"/>
</dbReference>
<evidence type="ECO:0000259" key="4">
    <source>
        <dbReference type="SMART" id="SM00093"/>
    </source>
</evidence>
<evidence type="ECO:0000256" key="3">
    <source>
        <dbReference type="SAM" id="SignalP"/>
    </source>
</evidence>
<dbReference type="CDD" id="cd19588">
    <property type="entry name" value="serpin_miropin-like"/>
    <property type="match status" value="1"/>
</dbReference>
<dbReference type="Proteomes" id="UP001623660">
    <property type="component" value="Unassembled WGS sequence"/>
</dbReference>
<dbReference type="InterPro" id="IPR036186">
    <property type="entry name" value="Serpin_sf"/>
</dbReference>
<dbReference type="EMBL" id="JBJHZX010000007">
    <property type="protein sequence ID" value="MFL0195219.1"/>
    <property type="molecule type" value="Genomic_DNA"/>
</dbReference>
<feature type="signal peptide" evidence="3">
    <location>
        <begin position="1"/>
        <end position="24"/>
    </location>
</feature>
<dbReference type="RefSeq" id="WP_406791342.1">
    <property type="nucleotide sequence ID" value="NZ_JBJHZX010000007.1"/>
</dbReference>
<reference evidence="5 6" key="1">
    <citation type="submission" date="2024-11" db="EMBL/GenBank/DDBJ databases">
        <authorList>
            <person name="Heng Y.C."/>
            <person name="Lim A.C.H."/>
            <person name="Lee J.K.Y."/>
            <person name="Kittelmann S."/>
        </authorList>
    </citation>
    <scope>NUCLEOTIDE SEQUENCE [LARGE SCALE GENOMIC DNA]</scope>
    <source>
        <strain evidence="5 6">WILCCON 0269</strain>
    </source>
</reference>
<dbReference type="InterPro" id="IPR023796">
    <property type="entry name" value="Serpin_dom"/>
</dbReference>
<feature type="chain" id="PRO_5045813367" evidence="3">
    <location>
        <begin position="25"/>
        <end position="528"/>
    </location>
</feature>
<dbReference type="PANTHER" id="PTHR11461:SF211">
    <property type="entry name" value="GH10112P-RELATED"/>
    <property type="match status" value="1"/>
</dbReference>
<dbReference type="SMART" id="SM00093">
    <property type="entry name" value="SERPIN"/>
    <property type="match status" value="1"/>
</dbReference>